<dbReference type="RefSeq" id="XP_007871070.1">
    <property type="nucleotide sequence ID" value="XM_007872879.1"/>
</dbReference>
<feature type="compositionally biased region" description="Polar residues" evidence="1">
    <location>
        <begin position="1"/>
        <end position="20"/>
    </location>
</feature>
<dbReference type="AlphaFoldDB" id="S7PRV9"/>
<reference evidence="2 3" key="1">
    <citation type="journal article" date="2012" name="Science">
        <title>The Paleozoic origin of enzymatic lignin decomposition reconstructed from 31 fungal genomes.</title>
        <authorList>
            <person name="Floudas D."/>
            <person name="Binder M."/>
            <person name="Riley R."/>
            <person name="Barry K."/>
            <person name="Blanchette R.A."/>
            <person name="Henrissat B."/>
            <person name="Martinez A.T."/>
            <person name="Otillar R."/>
            <person name="Spatafora J.W."/>
            <person name="Yadav J.S."/>
            <person name="Aerts A."/>
            <person name="Benoit I."/>
            <person name="Boyd A."/>
            <person name="Carlson A."/>
            <person name="Copeland A."/>
            <person name="Coutinho P.M."/>
            <person name="de Vries R.P."/>
            <person name="Ferreira P."/>
            <person name="Findley K."/>
            <person name="Foster B."/>
            <person name="Gaskell J."/>
            <person name="Glotzer D."/>
            <person name="Gorecki P."/>
            <person name="Heitman J."/>
            <person name="Hesse C."/>
            <person name="Hori C."/>
            <person name="Igarashi K."/>
            <person name="Jurgens J.A."/>
            <person name="Kallen N."/>
            <person name="Kersten P."/>
            <person name="Kohler A."/>
            <person name="Kuees U."/>
            <person name="Kumar T.K.A."/>
            <person name="Kuo A."/>
            <person name="LaButti K."/>
            <person name="Larrondo L.F."/>
            <person name="Lindquist E."/>
            <person name="Ling A."/>
            <person name="Lombard V."/>
            <person name="Lucas S."/>
            <person name="Lundell T."/>
            <person name="Martin R."/>
            <person name="McLaughlin D.J."/>
            <person name="Morgenstern I."/>
            <person name="Morin E."/>
            <person name="Murat C."/>
            <person name="Nagy L.G."/>
            <person name="Nolan M."/>
            <person name="Ohm R.A."/>
            <person name="Patyshakuliyeva A."/>
            <person name="Rokas A."/>
            <person name="Ruiz-Duenas F.J."/>
            <person name="Sabat G."/>
            <person name="Salamov A."/>
            <person name="Samejima M."/>
            <person name="Schmutz J."/>
            <person name="Slot J.C."/>
            <person name="St John F."/>
            <person name="Stenlid J."/>
            <person name="Sun H."/>
            <person name="Sun S."/>
            <person name="Syed K."/>
            <person name="Tsang A."/>
            <person name="Wiebenga A."/>
            <person name="Young D."/>
            <person name="Pisabarro A."/>
            <person name="Eastwood D.C."/>
            <person name="Martin F."/>
            <person name="Cullen D."/>
            <person name="Grigoriev I.V."/>
            <person name="Hibbett D.S."/>
        </authorList>
    </citation>
    <scope>NUCLEOTIDE SEQUENCE [LARGE SCALE GENOMIC DNA]</scope>
    <source>
        <strain evidence="2 3">ATCC 11539</strain>
    </source>
</reference>
<feature type="region of interest" description="Disordered" evidence="1">
    <location>
        <begin position="1"/>
        <end position="65"/>
    </location>
</feature>
<dbReference type="Proteomes" id="UP000030669">
    <property type="component" value="Unassembled WGS sequence"/>
</dbReference>
<gene>
    <name evidence="2" type="ORF">GLOTRDRAFT_133908</name>
</gene>
<evidence type="ECO:0000313" key="2">
    <source>
        <dbReference type="EMBL" id="EPQ50541.1"/>
    </source>
</evidence>
<dbReference type="GeneID" id="19302856"/>
<evidence type="ECO:0000313" key="3">
    <source>
        <dbReference type="Proteomes" id="UP000030669"/>
    </source>
</evidence>
<sequence>MPSGSSNPGLSTYPTPISQMSYSQGAPSSASSSPSTSPDEFLPSSVASEGEVPIYPSGDTPSIWPTEETDLLFRDIAGKLTSPTNGYDVPLQEGPALEGVHLAAYVGFGGAGFGRNGEPLGTLTEPAYTSDKSFLGGMMSGVASTMDGYNIPLDHEAAEGYDAPVESGAVLLVDAWDMPLANELAPGGANSLAYAWPHERLGQGENELNGAVVEVPLAHRWALTNLYEMPLEGWPNANGGHLSTQAWSEETLYHGGNMLYAAQTGPIVSVGLPSVNSPVSRNWSGLTSSGPYMYETGQTLYEGAIQVTVRFTFIRASALGI</sequence>
<proteinExistence type="predicted"/>
<evidence type="ECO:0000256" key="1">
    <source>
        <dbReference type="SAM" id="MobiDB-lite"/>
    </source>
</evidence>
<name>S7PRV9_GLOTA</name>
<protein>
    <submittedName>
        <fullName evidence="2">Uncharacterized protein</fullName>
    </submittedName>
</protein>
<dbReference type="EMBL" id="KB469315">
    <property type="protein sequence ID" value="EPQ50541.1"/>
    <property type="molecule type" value="Genomic_DNA"/>
</dbReference>
<accession>S7PRV9</accession>
<feature type="compositionally biased region" description="Low complexity" evidence="1">
    <location>
        <begin position="21"/>
        <end position="38"/>
    </location>
</feature>
<dbReference type="KEGG" id="gtr:GLOTRDRAFT_133908"/>
<organism evidence="2 3">
    <name type="scientific">Gloeophyllum trabeum (strain ATCC 11539 / FP-39264 / Madison 617)</name>
    <name type="common">Brown rot fungus</name>
    <dbReference type="NCBI Taxonomy" id="670483"/>
    <lineage>
        <taxon>Eukaryota</taxon>
        <taxon>Fungi</taxon>
        <taxon>Dikarya</taxon>
        <taxon>Basidiomycota</taxon>
        <taxon>Agaricomycotina</taxon>
        <taxon>Agaricomycetes</taxon>
        <taxon>Gloeophyllales</taxon>
        <taxon>Gloeophyllaceae</taxon>
        <taxon>Gloeophyllum</taxon>
    </lineage>
</organism>
<dbReference type="HOGENOM" id="CLU_866131_0_0_1"/>
<keyword evidence="3" id="KW-1185">Reference proteome</keyword>